<accession>A0A7W8ZK84</accession>
<reference evidence="1 2" key="1">
    <citation type="submission" date="2020-08" db="EMBL/GenBank/DDBJ databases">
        <title>Genomic Encyclopedia of Type Strains, Phase IV (KMG-V): Genome sequencing to study the core and pangenomes of soil and plant-associated prokaryotes.</title>
        <authorList>
            <person name="Whitman W."/>
        </authorList>
    </citation>
    <scope>NUCLEOTIDE SEQUENCE [LARGE SCALE GENOMIC DNA]</scope>
    <source>
        <strain evidence="1 2">S3M1</strain>
    </source>
</reference>
<dbReference type="RefSeq" id="WP_183880053.1">
    <property type="nucleotide sequence ID" value="NZ_JACHCE010000002.1"/>
</dbReference>
<gene>
    <name evidence="1" type="ORF">HDE68_001258</name>
</gene>
<name>A0A7W8ZK84_9SPHI</name>
<sequence>MSTGIPYKALQKTLKMMFTSEITEKKGQDYKNLIRLTYVDIIPEKSSFWSGEQGIKVIRETAPVHHLPENRADAFVQQVSNALYHLNFKIGHKGMPVSLEKQDELWKRWLMLRELLADSFTGDWVDEMLTKVDLKMLPSPNLFPQVMEDLFLNEYFRNIYELKFDSGINQLQRNLYGLLPEVVKLQERWSMKSSADYYQLRFASKWTGNELGEKLNHWIKIKTGSDAEGKPEITGSGSFLVSKETGWCSSLESTYALTTGSGYEKIMKINLKSI</sequence>
<evidence type="ECO:0000313" key="1">
    <source>
        <dbReference type="EMBL" id="MBB5635370.1"/>
    </source>
</evidence>
<dbReference type="AlphaFoldDB" id="A0A7W8ZK84"/>
<evidence type="ECO:0000313" key="2">
    <source>
        <dbReference type="Proteomes" id="UP000537204"/>
    </source>
</evidence>
<organism evidence="1 2">
    <name type="scientific">Pedobacter cryoconitis</name>
    <dbReference type="NCBI Taxonomy" id="188932"/>
    <lineage>
        <taxon>Bacteria</taxon>
        <taxon>Pseudomonadati</taxon>
        <taxon>Bacteroidota</taxon>
        <taxon>Sphingobacteriia</taxon>
        <taxon>Sphingobacteriales</taxon>
        <taxon>Sphingobacteriaceae</taxon>
        <taxon>Pedobacter</taxon>
    </lineage>
</organism>
<dbReference type="Proteomes" id="UP000537204">
    <property type="component" value="Unassembled WGS sequence"/>
</dbReference>
<proteinExistence type="predicted"/>
<dbReference type="EMBL" id="JACHCE010000002">
    <property type="protein sequence ID" value="MBB5635370.1"/>
    <property type="molecule type" value="Genomic_DNA"/>
</dbReference>
<protein>
    <submittedName>
        <fullName evidence="1">Uncharacterized protein</fullName>
    </submittedName>
</protein>
<comment type="caution">
    <text evidence="1">The sequence shown here is derived from an EMBL/GenBank/DDBJ whole genome shotgun (WGS) entry which is preliminary data.</text>
</comment>